<evidence type="ECO:0000313" key="5">
    <source>
        <dbReference type="Proteomes" id="UP000825935"/>
    </source>
</evidence>
<dbReference type="InterPro" id="IPR036291">
    <property type="entry name" value="NAD(P)-bd_dom_sf"/>
</dbReference>
<dbReference type="PANTHER" id="PTHR48106:SF2">
    <property type="entry name" value="ZN2+-BINDING DEHYDROGENASE"/>
    <property type="match status" value="1"/>
</dbReference>
<dbReference type="Gene3D" id="3.40.50.720">
    <property type="entry name" value="NAD(P)-binding Rossmann-like Domain"/>
    <property type="match status" value="1"/>
</dbReference>
<sequence length="172" mass="18877">MFIQYAHHQGVKTINLVRRNEQIEELKALGADEVININEGDVVAKVREITGGRMAYGAIDCVGGELTKVVVESVRDGGTVLIYGLLAGPELKAGILDFIFRGVKLEGFHMGVWTANFSPEQFQELVGHTMSLLGQKIIEPLVGPKFKFQDFKEAIKKSLEAQHGGKVLLVSE</sequence>
<feature type="domain" description="Alcohol dehydrogenase-like C-terminal" evidence="3">
    <location>
        <begin position="1"/>
        <end position="124"/>
    </location>
</feature>
<reference evidence="4" key="1">
    <citation type="submission" date="2021-08" db="EMBL/GenBank/DDBJ databases">
        <title>WGS assembly of Ceratopteris richardii.</title>
        <authorList>
            <person name="Marchant D.B."/>
            <person name="Chen G."/>
            <person name="Jenkins J."/>
            <person name="Shu S."/>
            <person name="Leebens-Mack J."/>
            <person name="Grimwood J."/>
            <person name="Schmutz J."/>
            <person name="Soltis P."/>
            <person name="Soltis D."/>
            <person name="Chen Z.-H."/>
        </authorList>
    </citation>
    <scope>NUCLEOTIDE SEQUENCE</scope>
    <source>
        <strain evidence="4">Whitten #5841</strain>
        <tissue evidence="4">Leaf</tissue>
    </source>
</reference>
<evidence type="ECO:0000256" key="1">
    <source>
        <dbReference type="ARBA" id="ARBA00022857"/>
    </source>
</evidence>
<organism evidence="4 5">
    <name type="scientific">Ceratopteris richardii</name>
    <name type="common">Triangle waterfern</name>
    <dbReference type="NCBI Taxonomy" id="49495"/>
    <lineage>
        <taxon>Eukaryota</taxon>
        <taxon>Viridiplantae</taxon>
        <taxon>Streptophyta</taxon>
        <taxon>Embryophyta</taxon>
        <taxon>Tracheophyta</taxon>
        <taxon>Polypodiopsida</taxon>
        <taxon>Polypodiidae</taxon>
        <taxon>Polypodiales</taxon>
        <taxon>Pteridineae</taxon>
        <taxon>Pteridaceae</taxon>
        <taxon>Parkerioideae</taxon>
        <taxon>Ceratopteris</taxon>
    </lineage>
</organism>
<gene>
    <name evidence="4" type="ORF">KP509_14G069800</name>
</gene>
<accession>A0A8T2TCT7</accession>
<keyword evidence="5" id="KW-1185">Reference proteome</keyword>
<dbReference type="SUPFAM" id="SSF51735">
    <property type="entry name" value="NAD(P)-binding Rossmann-fold domains"/>
    <property type="match status" value="1"/>
</dbReference>
<dbReference type="EMBL" id="CM035419">
    <property type="protein sequence ID" value="KAH7415985.1"/>
    <property type="molecule type" value="Genomic_DNA"/>
</dbReference>
<dbReference type="AlphaFoldDB" id="A0A8T2TCT7"/>
<evidence type="ECO:0000259" key="3">
    <source>
        <dbReference type="Pfam" id="PF00107"/>
    </source>
</evidence>
<evidence type="ECO:0000313" key="4">
    <source>
        <dbReference type="EMBL" id="KAH7415985.1"/>
    </source>
</evidence>
<dbReference type="Pfam" id="PF00107">
    <property type="entry name" value="ADH_zinc_N"/>
    <property type="match status" value="1"/>
</dbReference>
<dbReference type="PANTHER" id="PTHR48106">
    <property type="entry name" value="QUINONE OXIDOREDUCTASE PIG3-RELATED"/>
    <property type="match status" value="1"/>
</dbReference>
<dbReference type="Gene3D" id="3.90.180.10">
    <property type="entry name" value="Medium-chain alcohol dehydrogenases, catalytic domain"/>
    <property type="match status" value="1"/>
</dbReference>
<proteinExistence type="predicted"/>
<evidence type="ECO:0000256" key="2">
    <source>
        <dbReference type="ARBA" id="ARBA00023002"/>
    </source>
</evidence>
<keyword evidence="2" id="KW-0560">Oxidoreductase</keyword>
<name>A0A8T2TCT7_CERRI</name>
<dbReference type="OMA" id="ISWWHLT"/>
<dbReference type="GO" id="GO:0070402">
    <property type="term" value="F:NADPH binding"/>
    <property type="evidence" value="ECO:0007669"/>
    <property type="project" value="TreeGrafter"/>
</dbReference>
<dbReference type="InterPro" id="IPR013149">
    <property type="entry name" value="ADH-like_C"/>
</dbReference>
<comment type="caution">
    <text evidence="4">The sequence shown here is derived from an EMBL/GenBank/DDBJ whole genome shotgun (WGS) entry which is preliminary data.</text>
</comment>
<protein>
    <recommendedName>
        <fullName evidence="3">Alcohol dehydrogenase-like C-terminal domain-containing protein</fullName>
    </recommendedName>
</protein>
<dbReference type="Proteomes" id="UP000825935">
    <property type="component" value="Chromosome 14"/>
</dbReference>
<keyword evidence="1" id="KW-0521">NADP</keyword>
<dbReference type="OrthoDB" id="1879366at2759"/>
<dbReference type="GO" id="GO:0016651">
    <property type="term" value="F:oxidoreductase activity, acting on NAD(P)H"/>
    <property type="evidence" value="ECO:0007669"/>
    <property type="project" value="TreeGrafter"/>
</dbReference>